<reference evidence="1" key="1">
    <citation type="journal article" date="2023" name="Mol. Ecol. Resour.">
        <title>Chromosome-level genome assembly of a triploid poplar Populus alba 'Berolinensis'.</title>
        <authorList>
            <person name="Chen S."/>
            <person name="Yu Y."/>
            <person name="Wang X."/>
            <person name="Wang S."/>
            <person name="Zhang T."/>
            <person name="Zhou Y."/>
            <person name="He R."/>
            <person name="Meng N."/>
            <person name="Wang Y."/>
            <person name="Liu W."/>
            <person name="Liu Z."/>
            <person name="Liu J."/>
            <person name="Guo Q."/>
            <person name="Huang H."/>
            <person name="Sederoff R.R."/>
            <person name="Wang G."/>
            <person name="Qu G."/>
            <person name="Chen S."/>
        </authorList>
    </citation>
    <scope>NUCLEOTIDE SEQUENCE</scope>
    <source>
        <strain evidence="1">SC-2020</strain>
    </source>
</reference>
<accession>A0AAD6QN57</accession>
<sequence length="29" mass="3324">MLHVTRFPSHFPDFFSRNCRVTTGGPTSQ</sequence>
<dbReference type="EMBL" id="JAQIZT010000006">
    <property type="protein sequence ID" value="KAJ6993339.1"/>
    <property type="molecule type" value="Genomic_DNA"/>
</dbReference>
<name>A0AAD6QN57_9ROSI</name>
<proteinExistence type="predicted"/>
<dbReference type="Proteomes" id="UP001164929">
    <property type="component" value="Chromosome 6"/>
</dbReference>
<evidence type="ECO:0000313" key="1">
    <source>
        <dbReference type="EMBL" id="KAJ6993339.1"/>
    </source>
</evidence>
<evidence type="ECO:0000313" key="2">
    <source>
        <dbReference type="Proteomes" id="UP001164929"/>
    </source>
</evidence>
<keyword evidence="2" id="KW-1185">Reference proteome</keyword>
<gene>
    <name evidence="1" type="ORF">NC653_016461</name>
</gene>
<protein>
    <submittedName>
        <fullName evidence="1">Uncharacterized protein</fullName>
    </submittedName>
</protein>
<dbReference type="AlphaFoldDB" id="A0AAD6QN57"/>
<comment type="caution">
    <text evidence="1">The sequence shown here is derived from an EMBL/GenBank/DDBJ whole genome shotgun (WGS) entry which is preliminary data.</text>
</comment>
<organism evidence="1 2">
    <name type="scientific">Populus alba x Populus x berolinensis</name>
    <dbReference type="NCBI Taxonomy" id="444605"/>
    <lineage>
        <taxon>Eukaryota</taxon>
        <taxon>Viridiplantae</taxon>
        <taxon>Streptophyta</taxon>
        <taxon>Embryophyta</taxon>
        <taxon>Tracheophyta</taxon>
        <taxon>Spermatophyta</taxon>
        <taxon>Magnoliopsida</taxon>
        <taxon>eudicotyledons</taxon>
        <taxon>Gunneridae</taxon>
        <taxon>Pentapetalae</taxon>
        <taxon>rosids</taxon>
        <taxon>fabids</taxon>
        <taxon>Malpighiales</taxon>
        <taxon>Salicaceae</taxon>
        <taxon>Saliceae</taxon>
        <taxon>Populus</taxon>
    </lineage>
</organism>